<comment type="caution">
    <text evidence="5">The sequence shown here is derived from an EMBL/GenBank/DDBJ whole genome shotgun (WGS) entry which is preliminary data.</text>
</comment>
<dbReference type="SMART" id="SM00320">
    <property type="entry name" value="WD40"/>
    <property type="match status" value="3"/>
</dbReference>
<dbReference type="Proteomes" id="UP000239899">
    <property type="component" value="Unassembled WGS sequence"/>
</dbReference>
<dbReference type="SUPFAM" id="SSF50960">
    <property type="entry name" value="TolB, C-terminal domain"/>
    <property type="match status" value="1"/>
</dbReference>
<dbReference type="InterPro" id="IPR001680">
    <property type="entry name" value="WD40_rpt"/>
</dbReference>
<evidence type="ECO:0000313" key="6">
    <source>
        <dbReference type="Proteomes" id="UP000239899"/>
    </source>
</evidence>
<evidence type="ECO:0000256" key="3">
    <source>
        <dbReference type="PROSITE-ProRule" id="PRU00221"/>
    </source>
</evidence>
<feature type="repeat" description="WD" evidence="3">
    <location>
        <begin position="298"/>
        <end position="332"/>
    </location>
</feature>
<dbReference type="EMBL" id="LHPG02000024">
    <property type="protein sequence ID" value="PRW20425.1"/>
    <property type="molecule type" value="Genomic_DNA"/>
</dbReference>
<keyword evidence="6" id="KW-1185">Reference proteome</keyword>
<gene>
    <name evidence="5" type="ORF">C2E21_9062</name>
</gene>
<dbReference type="STRING" id="3076.A0A2P6TCQ6"/>
<dbReference type="InterPro" id="IPR015943">
    <property type="entry name" value="WD40/YVTN_repeat-like_dom_sf"/>
</dbReference>
<dbReference type="AlphaFoldDB" id="A0A2P6TCQ6"/>
<name>A0A2P6TCQ6_CHLSO</name>
<dbReference type="InterPro" id="IPR019775">
    <property type="entry name" value="WD40_repeat_CS"/>
</dbReference>
<dbReference type="PROSITE" id="PS50294">
    <property type="entry name" value="WD_REPEATS_REGION"/>
    <property type="match status" value="1"/>
</dbReference>
<sequence>MAGASPGRLSPLPQSDEDEYDGPELEVFSEDEELARDTTEVQLAAGRDPQGIPWELTQFTRDGYRAVRNESYHNYFNLEGAVEAAQPRIDAEALQPRPGGRFFDFYRNWRQPRSSIVHFQLRNLLWATSAHDAYIVHENKVQHWNSITRRVTTVMDVSGGVTGAVAPGIGQVQLCTLCAREGLVAGGGFGGELVVRRIGAAEPFACSMRVTTSDNGITNAIEIYRTPHGQVRVLCSNNDDMVRAFDSETFQLVSQLPLPWAVNCTVMQPGSCRLLLTVGDDPTAHVYEAASGRQVAQLKGHLDYSFAAAWHPDGNVVATGNQDMTTRLWDLRYPATSFALLKAHIGAVRALRFSPDGRFLAAAEPADYVTLYDAAAGYQESQVIDLFGELAGISFTPEGDRFYASVSDVHYSSVLQFEQHRAEAGLWPDAL</sequence>
<keyword evidence="1 3" id="KW-0853">WD repeat</keyword>
<reference evidence="5 6" key="1">
    <citation type="journal article" date="2018" name="Plant J.">
        <title>Genome sequences of Chlorella sorokiniana UTEX 1602 and Micractinium conductrix SAG 241.80: implications to maltose excretion by a green alga.</title>
        <authorList>
            <person name="Arriola M.B."/>
            <person name="Velmurugan N."/>
            <person name="Zhang Y."/>
            <person name="Plunkett M.H."/>
            <person name="Hondzo H."/>
            <person name="Barney B.M."/>
        </authorList>
    </citation>
    <scope>NUCLEOTIDE SEQUENCE [LARGE SCALE GENOMIC DNA]</scope>
    <source>
        <strain evidence="6">UTEX 1602</strain>
    </source>
</reference>
<feature type="region of interest" description="Disordered" evidence="4">
    <location>
        <begin position="1"/>
        <end position="34"/>
    </location>
</feature>
<feature type="compositionally biased region" description="Acidic residues" evidence="4">
    <location>
        <begin position="15"/>
        <end position="34"/>
    </location>
</feature>
<dbReference type="PANTHER" id="PTHR43991">
    <property type="entry name" value="WD REPEAT PROTEIN (AFU_ORTHOLOGUE AFUA_8G05640)-RELATED"/>
    <property type="match status" value="1"/>
</dbReference>
<dbReference type="PROSITE" id="PS00678">
    <property type="entry name" value="WD_REPEATS_1"/>
    <property type="match status" value="1"/>
</dbReference>
<proteinExistence type="predicted"/>
<organism evidence="5 6">
    <name type="scientific">Chlorella sorokiniana</name>
    <name type="common">Freshwater green alga</name>
    <dbReference type="NCBI Taxonomy" id="3076"/>
    <lineage>
        <taxon>Eukaryota</taxon>
        <taxon>Viridiplantae</taxon>
        <taxon>Chlorophyta</taxon>
        <taxon>core chlorophytes</taxon>
        <taxon>Trebouxiophyceae</taxon>
        <taxon>Chlorellales</taxon>
        <taxon>Chlorellaceae</taxon>
        <taxon>Chlorella clade</taxon>
        <taxon>Chlorella</taxon>
    </lineage>
</organism>
<dbReference type="Pfam" id="PF00400">
    <property type="entry name" value="WD40"/>
    <property type="match status" value="2"/>
</dbReference>
<dbReference type="OrthoDB" id="20669at2759"/>
<accession>A0A2P6TCQ6</accession>
<evidence type="ECO:0000313" key="5">
    <source>
        <dbReference type="EMBL" id="PRW20425.1"/>
    </source>
</evidence>
<dbReference type="Gene3D" id="2.130.10.10">
    <property type="entry name" value="YVTN repeat-like/Quinoprotein amine dehydrogenase"/>
    <property type="match status" value="1"/>
</dbReference>
<dbReference type="PANTHER" id="PTHR43991:SF12">
    <property type="entry name" value="WD REPEAT PROTEIN (AFU_ORTHOLOGUE AFUA_8G05640)"/>
    <property type="match status" value="1"/>
</dbReference>
<feature type="repeat" description="WD" evidence="3">
    <location>
        <begin position="341"/>
        <end position="382"/>
    </location>
</feature>
<protein>
    <submittedName>
        <fullName evidence="5">WD repeat-containing-like</fullName>
    </submittedName>
</protein>
<evidence type="ECO:0000256" key="2">
    <source>
        <dbReference type="ARBA" id="ARBA00022737"/>
    </source>
</evidence>
<evidence type="ECO:0000256" key="4">
    <source>
        <dbReference type="SAM" id="MobiDB-lite"/>
    </source>
</evidence>
<evidence type="ECO:0000256" key="1">
    <source>
        <dbReference type="ARBA" id="ARBA00022574"/>
    </source>
</evidence>
<keyword evidence="2" id="KW-0677">Repeat</keyword>
<dbReference type="PROSITE" id="PS50082">
    <property type="entry name" value="WD_REPEATS_2"/>
    <property type="match status" value="2"/>
</dbReference>